<feature type="domain" description="Response regulatory" evidence="7">
    <location>
        <begin position="3"/>
        <end position="116"/>
    </location>
</feature>
<dbReference type="PROSITE" id="PS51755">
    <property type="entry name" value="OMPR_PHOB"/>
    <property type="match status" value="1"/>
</dbReference>
<reference evidence="9" key="1">
    <citation type="submission" date="2020-11" db="EMBL/GenBank/DDBJ databases">
        <title>Sequencing the genomes of 1000 actinobacteria strains.</title>
        <authorList>
            <person name="Klenk H.-P."/>
        </authorList>
    </citation>
    <scope>NUCLEOTIDE SEQUENCE</scope>
    <source>
        <strain evidence="9">DSM 45356</strain>
    </source>
</reference>
<dbReference type="SMART" id="SM00448">
    <property type="entry name" value="REC"/>
    <property type="match status" value="1"/>
</dbReference>
<dbReference type="InterPro" id="IPR036388">
    <property type="entry name" value="WH-like_DNA-bd_sf"/>
</dbReference>
<dbReference type="PANTHER" id="PTHR48111">
    <property type="entry name" value="REGULATOR OF RPOS"/>
    <property type="match status" value="1"/>
</dbReference>
<organism evidence="9 10">
    <name type="scientific">Longispora fulva</name>
    <dbReference type="NCBI Taxonomy" id="619741"/>
    <lineage>
        <taxon>Bacteria</taxon>
        <taxon>Bacillati</taxon>
        <taxon>Actinomycetota</taxon>
        <taxon>Actinomycetes</taxon>
        <taxon>Micromonosporales</taxon>
        <taxon>Micromonosporaceae</taxon>
        <taxon>Longispora</taxon>
    </lineage>
</organism>
<dbReference type="InterPro" id="IPR001867">
    <property type="entry name" value="OmpR/PhoB-type_DNA-bd"/>
</dbReference>
<evidence type="ECO:0000256" key="6">
    <source>
        <dbReference type="PROSITE-ProRule" id="PRU01091"/>
    </source>
</evidence>
<dbReference type="GO" id="GO:0005829">
    <property type="term" value="C:cytosol"/>
    <property type="evidence" value="ECO:0007669"/>
    <property type="project" value="TreeGrafter"/>
</dbReference>
<dbReference type="EMBL" id="JADOUF010000001">
    <property type="protein sequence ID" value="MBG6136928.1"/>
    <property type="molecule type" value="Genomic_DNA"/>
</dbReference>
<evidence type="ECO:0000259" key="8">
    <source>
        <dbReference type="PROSITE" id="PS51755"/>
    </source>
</evidence>
<dbReference type="Pfam" id="PF00072">
    <property type="entry name" value="Response_reg"/>
    <property type="match status" value="1"/>
</dbReference>
<proteinExistence type="predicted"/>
<evidence type="ECO:0000256" key="3">
    <source>
        <dbReference type="ARBA" id="ARBA00023125"/>
    </source>
</evidence>
<dbReference type="SUPFAM" id="SSF52172">
    <property type="entry name" value="CheY-like"/>
    <property type="match status" value="1"/>
</dbReference>
<name>A0A8J7GIA7_9ACTN</name>
<keyword evidence="4" id="KW-0804">Transcription</keyword>
<dbReference type="RefSeq" id="WP_197003842.1">
    <property type="nucleotide sequence ID" value="NZ_BONS01000022.1"/>
</dbReference>
<accession>A0A8J7GIA7</accession>
<keyword evidence="10" id="KW-1185">Reference proteome</keyword>
<dbReference type="Gene3D" id="1.10.10.10">
    <property type="entry name" value="Winged helix-like DNA-binding domain superfamily/Winged helix DNA-binding domain"/>
    <property type="match status" value="1"/>
</dbReference>
<feature type="modified residue" description="4-aspartylphosphate" evidence="5">
    <location>
        <position position="52"/>
    </location>
</feature>
<evidence type="ECO:0000259" key="7">
    <source>
        <dbReference type="PROSITE" id="PS50110"/>
    </source>
</evidence>
<dbReference type="InterPro" id="IPR039420">
    <property type="entry name" value="WalR-like"/>
</dbReference>
<evidence type="ECO:0000256" key="4">
    <source>
        <dbReference type="ARBA" id="ARBA00023163"/>
    </source>
</evidence>
<feature type="domain" description="OmpR/PhoB-type" evidence="8">
    <location>
        <begin position="124"/>
        <end position="223"/>
    </location>
</feature>
<dbReference type="InterPro" id="IPR001789">
    <property type="entry name" value="Sig_transdc_resp-reg_receiver"/>
</dbReference>
<feature type="DNA-binding region" description="OmpR/PhoB-type" evidence="6">
    <location>
        <begin position="124"/>
        <end position="223"/>
    </location>
</feature>
<evidence type="ECO:0000313" key="9">
    <source>
        <dbReference type="EMBL" id="MBG6136928.1"/>
    </source>
</evidence>
<dbReference type="Proteomes" id="UP000622552">
    <property type="component" value="Unassembled WGS sequence"/>
</dbReference>
<dbReference type="InterPro" id="IPR011006">
    <property type="entry name" value="CheY-like_superfamily"/>
</dbReference>
<dbReference type="GO" id="GO:0000976">
    <property type="term" value="F:transcription cis-regulatory region binding"/>
    <property type="evidence" value="ECO:0007669"/>
    <property type="project" value="TreeGrafter"/>
</dbReference>
<dbReference type="SMART" id="SM00862">
    <property type="entry name" value="Trans_reg_C"/>
    <property type="match status" value="1"/>
</dbReference>
<comment type="caution">
    <text evidence="9">The sequence shown here is derived from an EMBL/GenBank/DDBJ whole genome shotgun (WGS) entry which is preliminary data.</text>
</comment>
<dbReference type="GO" id="GO:0000156">
    <property type="term" value="F:phosphorelay response regulator activity"/>
    <property type="evidence" value="ECO:0007669"/>
    <property type="project" value="TreeGrafter"/>
</dbReference>
<evidence type="ECO:0000256" key="5">
    <source>
        <dbReference type="PROSITE-ProRule" id="PRU00169"/>
    </source>
</evidence>
<dbReference type="Pfam" id="PF00486">
    <property type="entry name" value="Trans_reg_C"/>
    <property type="match status" value="1"/>
</dbReference>
<dbReference type="PANTHER" id="PTHR48111:SF4">
    <property type="entry name" value="DNA-BINDING DUAL TRANSCRIPTIONAL REGULATOR OMPR"/>
    <property type="match status" value="1"/>
</dbReference>
<evidence type="ECO:0000313" key="10">
    <source>
        <dbReference type="Proteomes" id="UP000622552"/>
    </source>
</evidence>
<dbReference type="Gene3D" id="3.40.50.2300">
    <property type="match status" value="1"/>
</dbReference>
<evidence type="ECO:0000256" key="1">
    <source>
        <dbReference type="ARBA" id="ARBA00022553"/>
    </source>
</evidence>
<gene>
    <name evidence="9" type="ORF">IW245_003122</name>
</gene>
<dbReference type="GO" id="GO:0006355">
    <property type="term" value="P:regulation of DNA-templated transcription"/>
    <property type="evidence" value="ECO:0007669"/>
    <property type="project" value="InterPro"/>
</dbReference>
<keyword evidence="2" id="KW-0805">Transcription regulation</keyword>
<keyword evidence="1 5" id="KW-0597">Phosphoprotein</keyword>
<dbReference type="GO" id="GO:0032993">
    <property type="term" value="C:protein-DNA complex"/>
    <property type="evidence" value="ECO:0007669"/>
    <property type="project" value="TreeGrafter"/>
</dbReference>
<evidence type="ECO:0000256" key="2">
    <source>
        <dbReference type="ARBA" id="ARBA00023015"/>
    </source>
</evidence>
<protein>
    <submittedName>
        <fullName evidence="9">DNA-binding response OmpR family regulator</fullName>
    </submittedName>
</protein>
<dbReference type="AlphaFoldDB" id="A0A8J7GIA7"/>
<sequence>MARILIAEDAADVRDALERALVAAGHQVCARESGMAMLREVTRWKPELVVLDLGLPDLDGGLVLDMVRSMSEVPVVIASGRGHDKDVTRLLLAGADDYLVKPYSAAELDARIRAVLRRTQPEPPALLVVGGLRIDPVGRQATIDGRDLRLTRLEFELLSHLAERRDRTVPRAELTRRLRPHVPAGGRDTIDTHVYAVRRKLGESAARPAYLHTVRGVGYQLGAPPQVDGA</sequence>
<dbReference type="CDD" id="cd00383">
    <property type="entry name" value="trans_reg_C"/>
    <property type="match status" value="1"/>
</dbReference>
<keyword evidence="3 6" id="KW-0238">DNA-binding</keyword>
<dbReference type="PROSITE" id="PS50110">
    <property type="entry name" value="RESPONSE_REGULATORY"/>
    <property type="match status" value="1"/>
</dbReference>